<dbReference type="EMBL" id="QKYT01000110">
    <property type="protein sequence ID" value="RIA93156.1"/>
    <property type="molecule type" value="Genomic_DNA"/>
</dbReference>
<keyword evidence="3" id="KW-1185">Reference proteome</keyword>
<organism evidence="2 3">
    <name type="scientific">Glomus cerebriforme</name>
    <dbReference type="NCBI Taxonomy" id="658196"/>
    <lineage>
        <taxon>Eukaryota</taxon>
        <taxon>Fungi</taxon>
        <taxon>Fungi incertae sedis</taxon>
        <taxon>Mucoromycota</taxon>
        <taxon>Glomeromycotina</taxon>
        <taxon>Glomeromycetes</taxon>
        <taxon>Glomerales</taxon>
        <taxon>Glomeraceae</taxon>
        <taxon>Glomus</taxon>
    </lineage>
</organism>
<sequence length="283" mass="32778">MFRIWMYMEYEEVKVIVIESTESWTERIGKWMENIVTEYDDEKENSITEDNEEKESLIIKDNDEKKKKEILEGDENSTDQRSNKSEKLNSKLNINTSDFEDNKKSSQSKSENNNFDNSTEGTKSFHSIISLGNLFENTENMATYDELKRMYKTLYSLLANALNEAVVANQTILERLNVIQAITGRVKVTYFYGREKKDSEEWLIQFEVAFTASERAPGVNGEDGDDDHNFNKRLKNRFIGINLQRRKIFEIQSMKQESNKKIGVKTIGKDSALNFSSSLVSTS</sequence>
<evidence type="ECO:0000313" key="2">
    <source>
        <dbReference type="EMBL" id="RIA93156.1"/>
    </source>
</evidence>
<feature type="compositionally biased region" description="Basic and acidic residues" evidence="1">
    <location>
        <begin position="54"/>
        <end position="71"/>
    </location>
</feature>
<evidence type="ECO:0000256" key="1">
    <source>
        <dbReference type="SAM" id="MobiDB-lite"/>
    </source>
</evidence>
<comment type="caution">
    <text evidence="2">The sequence shown here is derived from an EMBL/GenBank/DDBJ whole genome shotgun (WGS) entry which is preliminary data.</text>
</comment>
<feature type="compositionally biased region" description="Acidic residues" evidence="1">
    <location>
        <begin position="42"/>
        <end position="53"/>
    </location>
</feature>
<reference evidence="2 3" key="1">
    <citation type="submission" date="2018-06" db="EMBL/GenBank/DDBJ databases">
        <title>Comparative genomics reveals the genomic features of Rhizophagus irregularis, R. cerebriforme, R. diaphanum and Gigaspora rosea, and their symbiotic lifestyle signature.</title>
        <authorList>
            <person name="Morin E."/>
            <person name="San Clemente H."/>
            <person name="Chen E.C.H."/>
            <person name="De La Providencia I."/>
            <person name="Hainaut M."/>
            <person name="Kuo A."/>
            <person name="Kohler A."/>
            <person name="Murat C."/>
            <person name="Tang N."/>
            <person name="Roy S."/>
            <person name="Loubradou J."/>
            <person name="Henrissat B."/>
            <person name="Grigoriev I.V."/>
            <person name="Corradi N."/>
            <person name="Roux C."/>
            <person name="Martin F.M."/>
        </authorList>
    </citation>
    <scope>NUCLEOTIDE SEQUENCE [LARGE SCALE GENOMIC DNA]</scope>
    <source>
        <strain evidence="2 3">DAOM 227022</strain>
    </source>
</reference>
<gene>
    <name evidence="2" type="ORF">C1645_819789</name>
</gene>
<accession>A0A397T8B7</accession>
<evidence type="ECO:0000313" key="3">
    <source>
        <dbReference type="Proteomes" id="UP000265703"/>
    </source>
</evidence>
<feature type="region of interest" description="Disordered" evidence="1">
    <location>
        <begin position="42"/>
        <end position="122"/>
    </location>
</feature>
<name>A0A397T8B7_9GLOM</name>
<proteinExistence type="predicted"/>
<feature type="compositionally biased region" description="Low complexity" evidence="1">
    <location>
        <begin position="105"/>
        <end position="114"/>
    </location>
</feature>
<dbReference type="AlphaFoldDB" id="A0A397T8B7"/>
<dbReference type="Proteomes" id="UP000265703">
    <property type="component" value="Unassembled WGS sequence"/>
</dbReference>
<protein>
    <submittedName>
        <fullName evidence="2">Uncharacterized protein</fullName>
    </submittedName>
</protein>